<sequence length="193" mass="22736">MYLDQATPFTTYRWAGTATLLLLFMLRIFLAQGWYIVTYALGKLLSHKFKHKNWRITDKLTLFVFAIGIYLLNLFLAFLQPKFDPSLDNADMDTSDAGPEDGPSLPTKNDEEFRPFIRRLPEFKFWYSTTKAIFIALVCSFFSIFDIPVFWPILLIYFCILFAITMRRQIKHMIKYKYVPFDLGKKNYAKSSK</sequence>
<reference evidence="8" key="1">
    <citation type="submission" date="2020-12" db="EMBL/GenBank/DDBJ databases">
        <title>Metabolic potential, ecology and presence of endohyphal bacteria is reflected in genomic diversity of Mucoromycotina.</title>
        <authorList>
            <person name="Muszewska A."/>
            <person name="Okrasinska A."/>
            <person name="Steczkiewicz K."/>
            <person name="Drgas O."/>
            <person name="Orlowska M."/>
            <person name="Perlinska-Lenart U."/>
            <person name="Aleksandrzak-Piekarczyk T."/>
            <person name="Szatraj K."/>
            <person name="Zielenkiewicz U."/>
            <person name="Pilsyk S."/>
            <person name="Malc E."/>
            <person name="Mieczkowski P."/>
            <person name="Kruszewska J.S."/>
            <person name="Biernat P."/>
            <person name="Pawlowska J."/>
        </authorList>
    </citation>
    <scope>NUCLEOTIDE SEQUENCE</scope>
    <source>
        <strain evidence="8">WA0000067209</strain>
    </source>
</reference>
<comment type="similarity">
    <text evidence="2 6">Belongs to the RER1 family.</text>
</comment>
<accession>A0A8H7UKG1</accession>
<evidence type="ECO:0000256" key="6">
    <source>
        <dbReference type="PIRNR" id="PIRNR016013"/>
    </source>
</evidence>
<keyword evidence="9" id="KW-1185">Reference proteome</keyword>
<dbReference type="AlphaFoldDB" id="A0A8H7UKG1"/>
<evidence type="ECO:0000256" key="7">
    <source>
        <dbReference type="SAM" id="Phobius"/>
    </source>
</evidence>
<feature type="transmembrane region" description="Helical" evidence="7">
    <location>
        <begin position="132"/>
        <end position="165"/>
    </location>
</feature>
<evidence type="ECO:0000313" key="8">
    <source>
        <dbReference type="EMBL" id="KAG2185047.1"/>
    </source>
</evidence>
<dbReference type="Pfam" id="PF03248">
    <property type="entry name" value="Rer1"/>
    <property type="match status" value="2"/>
</dbReference>
<evidence type="ECO:0000256" key="3">
    <source>
        <dbReference type="ARBA" id="ARBA00022692"/>
    </source>
</evidence>
<evidence type="ECO:0000313" key="9">
    <source>
        <dbReference type="Proteomes" id="UP000654370"/>
    </source>
</evidence>
<feature type="transmembrane region" description="Helical" evidence="7">
    <location>
        <begin position="20"/>
        <end position="41"/>
    </location>
</feature>
<dbReference type="PANTHER" id="PTHR10743">
    <property type="entry name" value="PROTEIN RER1"/>
    <property type="match status" value="1"/>
</dbReference>
<feature type="transmembrane region" description="Helical" evidence="7">
    <location>
        <begin position="62"/>
        <end position="79"/>
    </location>
</feature>
<dbReference type="PANTHER" id="PTHR10743:SF0">
    <property type="entry name" value="PROTEIN RER1"/>
    <property type="match status" value="1"/>
</dbReference>
<dbReference type="PIRSF" id="PIRSF016013">
    <property type="entry name" value="AtER_Rer1p"/>
    <property type="match status" value="1"/>
</dbReference>
<evidence type="ECO:0000256" key="5">
    <source>
        <dbReference type="ARBA" id="ARBA00023136"/>
    </source>
</evidence>
<evidence type="ECO:0000256" key="2">
    <source>
        <dbReference type="ARBA" id="ARBA00006070"/>
    </source>
</evidence>
<organism evidence="8 9">
    <name type="scientific">Mortierella isabellina</name>
    <name type="common">Filamentous fungus</name>
    <name type="synonym">Umbelopsis isabellina</name>
    <dbReference type="NCBI Taxonomy" id="91625"/>
    <lineage>
        <taxon>Eukaryota</taxon>
        <taxon>Fungi</taxon>
        <taxon>Fungi incertae sedis</taxon>
        <taxon>Mucoromycota</taxon>
        <taxon>Mucoromycotina</taxon>
        <taxon>Umbelopsidomycetes</taxon>
        <taxon>Umbelopsidales</taxon>
        <taxon>Umbelopsidaceae</taxon>
        <taxon>Umbelopsis</taxon>
    </lineage>
</organism>
<comment type="caution">
    <text evidence="8">The sequence shown here is derived from an EMBL/GenBank/DDBJ whole genome shotgun (WGS) entry which is preliminary data.</text>
</comment>
<keyword evidence="4 7" id="KW-1133">Transmembrane helix</keyword>
<dbReference type="Proteomes" id="UP000654370">
    <property type="component" value="Unassembled WGS sequence"/>
</dbReference>
<dbReference type="GO" id="GO:0000139">
    <property type="term" value="C:Golgi membrane"/>
    <property type="evidence" value="ECO:0007669"/>
    <property type="project" value="TreeGrafter"/>
</dbReference>
<dbReference type="GO" id="GO:0006621">
    <property type="term" value="P:protein retention in ER lumen"/>
    <property type="evidence" value="ECO:0007669"/>
    <property type="project" value="TreeGrafter"/>
</dbReference>
<comment type="subcellular location">
    <subcellularLocation>
        <location evidence="1">Membrane</location>
        <topology evidence="1">Multi-pass membrane protein</topology>
    </subcellularLocation>
</comment>
<name>A0A8H7UKG1_MORIS</name>
<evidence type="ECO:0000256" key="4">
    <source>
        <dbReference type="ARBA" id="ARBA00022989"/>
    </source>
</evidence>
<proteinExistence type="inferred from homology"/>
<evidence type="ECO:0000256" key="1">
    <source>
        <dbReference type="ARBA" id="ARBA00004141"/>
    </source>
</evidence>
<dbReference type="OrthoDB" id="448250at2759"/>
<comment type="function">
    <text evidence="6">Involved in the retrieval of endoplasmic reticulum membrane proteins from the early Golgi compartment.</text>
</comment>
<keyword evidence="3 7" id="KW-0812">Transmembrane</keyword>
<dbReference type="GO" id="GO:0005783">
    <property type="term" value="C:endoplasmic reticulum"/>
    <property type="evidence" value="ECO:0007669"/>
    <property type="project" value="GOC"/>
</dbReference>
<keyword evidence="5 6" id="KW-0472">Membrane</keyword>
<protein>
    <recommendedName>
        <fullName evidence="6">Protein RER1</fullName>
    </recommendedName>
</protein>
<dbReference type="EMBL" id="JAEPQZ010000002">
    <property type="protein sequence ID" value="KAG2185047.1"/>
    <property type="molecule type" value="Genomic_DNA"/>
</dbReference>
<gene>
    <name evidence="8" type="ORF">INT43_000960</name>
</gene>
<dbReference type="GO" id="GO:0006890">
    <property type="term" value="P:retrograde vesicle-mediated transport, Golgi to endoplasmic reticulum"/>
    <property type="evidence" value="ECO:0007669"/>
    <property type="project" value="TreeGrafter"/>
</dbReference>
<dbReference type="InterPro" id="IPR004932">
    <property type="entry name" value="Rer1"/>
</dbReference>